<sequence length="213" mass="21970">MDPPVSEPMATVAKSAATAAAEPPDDPPGTRDVSSGFRVGPKAEFSVEEPMANSSRLVLPTNTAPAAARRSTTDASYGGFQPSSIREEHVVGTPRVHRLSFSAIVTPASGPGSSPAATRRSMSAARARAASCVTRLNAWISASREATRARCSSSTSAARSEPERTPAAVSTAVRGVTGRSRGSAGRGSGAARRPEPWRAPRHDPGSAARRRGA</sequence>
<feature type="region of interest" description="Disordered" evidence="1">
    <location>
        <begin position="1"/>
        <end position="42"/>
    </location>
</feature>
<evidence type="ECO:0000256" key="1">
    <source>
        <dbReference type="SAM" id="MobiDB-lite"/>
    </source>
</evidence>
<feature type="compositionally biased region" description="Low complexity" evidence="1">
    <location>
        <begin position="143"/>
        <end position="159"/>
    </location>
</feature>
<feature type="compositionally biased region" description="Basic and acidic residues" evidence="1">
    <location>
        <begin position="192"/>
        <end position="204"/>
    </location>
</feature>
<protein>
    <submittedName>
        <fullName evidence="3">Unannotated protein</fullName>
    </submittedName>
</protein>
<gene>
    <name evidence="2" type="ORF">UFOPK3001_01139</name>
    <name evidence="3" type="ORF">UFOPK3417_01736</name>
</gene>
<dbReference type="EMBL" id="CAFBLR010000214">
    <property type="protein sequence ID" value="CAB4884559.1"/>
    <property type="molecule type" value="Genomic_DNA"/>
</dbReference>
<evidence type="ECO:0000313" key="3">
    <source>
        <dbReference type="EMBL" id="CAB4884559.1"/>
    </source>
</evidence>
<feature type="region of interest" description="Disordered" evidence="1">
    <location>
        <begin position="60"/>
        <end position="89"/>
    </location>
</feature>
<reference evidence="3" key="1">
    <citation type="submission" date="2020-05" db="EMBL/GenBank/DDBJ databases">
        <authorList>
            <person name="Chiriac C."/>
            <person name="Salcher M."/>
            <person name="Ghai R."/>
            <person name="Kavagutti S V."/>
        </authorList>
    </citation>
    <scope>NUCLEOTIDE SEQUENCE</scope>
</reference>
<proteinExistence type="predicted"/>
<feature type="compositionally biased region" description="Low complexity" evidence="1">
    <location>
        <begin position="171"/>
        <end position="183"/>
    </location>
</feature>
<name>A0A6J7EWN3_9ZZZZ</name>
<feature type="compositionally biased region" description="Low complexity" evidence="1">
    <location>
        <begin position="8"/>
        <end position="22"/>
    </location>
</feature>
<organism evidence="3">
    <name type="scientific">freshwater metagenome</name>
    <dbReference type="NCBI Taxonomy" id="449393"/>
    <lineage>
        <taxon>unclassified sequences</taxon>
        <taxon>metagenomes</taxon>
        <taxon>ecological metagenomes</taxon>
    </lineage>
</organism>
<dbReference type="AlphaFoldDB" id="A0A6J7EWN3"/>
<accession>A0A6J7EWN3</accession>
<evidence type="ECO:0000313" key="2">
    <source>
        <dbReference type="EMBL" id="CAB4804183.1"/>
    </source>
</evidence>
<dbReference type="EMBL" id="CAFAAJ010000063">
    <property type="protein sequence ID" value="CAB4804183.1"/>
    <property type="molecule type" value="Genomic_DNA"/>
</dbReference>
<feature type="region of interest" description="Disordered" evidence="1">
    <location>
        <begin position="143"/>
        <end position="213"/>
    </location>
</feature>